<feature type="compositionally biased region" description="Polar residues" evidence="13">
    <location>
        <begin position="1204"/>
        <end position="1224"/>
    </location>
</feature>
<evidence type="ECO:0000256" key="5">
    <source>
        <dbReference type="ARBA" id="ARBA00022723"/>
    </source>
</evidence>
<comment type="similarity">
    <text evidence="3">Belongs to the PTEN phosphatase protein family.</text>
</comment>
<evidence type="ECO:0000259" key="17">
    <source>
        <dbReference type="PROSITE" id="PS51181"/>
    </source>
</evidence>
<dbReference type="FunFam" id="2.30.29.30:FF:000039">
    <property type="entry name" value="Tensin 1"/>
    <property type="match status" value="1"/>
</dbReference>
<evidence type="ECO:0000256" key="10">
    <source>
        <dbReference type="ARBA" id="ARBA00022999"/>
    </source>
</evidence>
<feature type="region of interest" description="Disordered" evidence="13">
    <location>
        <begin position="1085"/>
        <end position="1110"/>
    </location>
</feature>
<comment type="caution">
    <text evidence="19">The sequence shown here is derived from an EMBL/GenBank/DDBJ whole genome shotgun (WGS) entry which is preliminary data.</text>
</comment>
<name>A0AAE0S8R4_9BIVA</name>
<feature type="compositionally biased region" description="Polar residues" evidence="13">
    <location>
        <begin position="515"/>
        <end position="538"/>
    </location>
</feature>
<gene>
    <name evidence="19" type="ORF">CHS0354_007927</name>
</gene>
<dbReference type="Gene3D" id="2.60.40.1110">
    <property type="match status" value="1"/>
</dbReference>
<dbReference type="SMART" id="SM00109">
    <property type="entry name" value="C1"/>
    <property type="match status" value="1"/>
</dbReference>
<evidence type="ECO:0000256" key="9">
    <source>
        <dbReference type="ARBA" id="ARBA00022949"/>
    </source>
</evidence>
<feature type="compositionally biased region" description="Low complexity" evidence="13">
    <location>
        <begin position="560"/>
        <end position="578"/>
    </location>
</feature>
<keyword evidence="9" id="KW-0965">Cell junction</keyword>
<dbReference type="InterPro" id="IPR051484">
    <property type="entry name" value="Tensin_PTEN_phosphatase"/>
</dbReference>
<feature type="domain" description="C2 tensin-type" evidence="18">
    <location>
        <begin position="302"/>
        <end position="427"/>
    </location>
</feature>
<dbReference type="GO" id="GO:0046872">
    <property type="term" value="F:metal ion binding"/>
    <property type="evidence" value="ECO:0007669"/>
    <property type="project" value="UniProtKB-KW"/>
</dbReference>
<dbReference type="CDD" id="cd09927">
    <property type="entry name" value="SH2_Tensin_like"/>
    <property type="match status" value="1"/>
</dbReference>
<dbReference type="PANTHER" id="PTHR45734">
    <property type="entry name" value="TENSIN"/>
    <property type="match status" value="1"/>
</dbReference>
<dbReference type="InterPro" id="IPR013625">
    <property type="entry name" value="PTB"/>
</dbReference>
<dbReference type="InterPro" id="IPR006020">
    <property type="entry name" value="PTB/PI_dom"/>
</dbReference>
<keyword evidence="8" id="KW-0904">Protein phosphatase</keyword>
<feature type="domain" description="Tyrosine specific protein phosphatases" evidence="15">
    <location>
        <begin position="223"/>
        <end position="285"/>
    </location>
</feature>
<feature type="region of interest" description="Disordered" evidence="13">
    <location>
        <begin position="852"/>
        <end position="966"/>
    </location>
</feature>
<evidence type="ECO:0000259" key="18">
    <source>
        <dbReference type="PROSITE" id="PS51182"/>
    </source>
</evidence>
<reference evidence="19" key="3">
    <citation type="submission" date="2023-05" db="EMBL/GenBank/DDBJ databases">
        <authorList>
            <person name="Smith C.H."/>
        </authorList>
    </citation>
    <scope>NUCLEOTIDE SEQUENCE</scope>
    <source>
        <strain evidence="19">CHS0354</strain>
        <tissue evidence="19">Mantle</tissue>
    </source>
</reference>
<feature type="compositionally biased region" description="Low complexity" evidence="13">
    <location>
        <begin position="892"/>
        <end position="924"/>
    </location>
</feature>
<feature type="region of interest" description="Disordered" evidence="13">
    <location>
        <begin position="1125"/>
        <end position="1150"/>
    </location>
</feature>
<feature type="domain" description="Phorbol-ester/DAG-type" evidence="16">
    <location>
        <begin position="33"/>
        <end position="80"/>
    </location>
</feature>
<dbReference type="Pfam" id="PF00130">
    <property type="entry name" value="C1_1"/>
    <property type="match status" value="1"/>
</dbReference>
<dbReference type="Proteomes" id="UP001195483">
    <property type="component" value="Unassembled WGS sequence"/>
</dbReference>
<evidence type="ECO:0000256" key="6">
    <source>
        <dbReference type="ARBA" id="ARBA00022801"/>
    </source>
</evidence>
<dbReference type="InterPro" id="IPR014020">
    <property type="entry name" value="Tensin_C2-dom"/>
</dbReference>
<dbReference type="Gene3D" id="3.90.190.10">
    <property type="entry name" value="Protein tyrosine phosphatase superfamily"/>
    <property type="match status" value="1"/>
</dbReference>
<dbReference type="InterPro" id="IPR029021">
    <property type="entry name" value="Prot-tyrosine_phosphatase-like"/>
</dbReference>
<feature type="region of interest" description="Disordered" evidence="13">
    <location>
        <begin position="770"/>
        <end position="807"/>
    </location>
</feature>
<dbReference type="GO" id="GO:0042995">
    <property type="term" value="C:cell projection"/>
    <property type="evidence" value="ECO:0007669"/>
    <property type="project" value="UniProtKB-SubCell"/>
</dbReference>
<evidence type="ECO:0008006" key="21">
    <source>
        <dbReference type="Google" id="ProtNLM"/>
    </source>
</evidence>
<keyword evidence="11" id="KW-0966">Cell projection</keyword>
<dbReference type="Pfam" id="PF10409">
    <property type="entry name" value="PTEN_C2"/>
    <property type="match status" value="1"/>
</dbReference>
<evidence type="ECO:0000256" key="4">
    <source>
        <dbReference type="ARBA" id="ARBA00022553"/>
    </source>
</evidence>
<dbReference type="PROSITE" id="PS50081">
    <property type="entry name" value="ZF_DAG_PE_2"/>
    <property type="match status" value="1"/>
</dbReference>
<dbReference type="SUPFAM" id="SSF55550">
    <property type="entry name" value="SH2 domain"/>
    <property type="match status" value="1"/>
</dbReference>
<dbReference type="InterPro" id="IPR033929">
    <property type="entry name" value="Tensin_PTB"/>
</dbReference>
<evidence type="ECO:0000259" key="15">
    <source>
        <dbReference type="PROSITE" id="PS50056"/>
    </source>
</evidence>
<dbReference type="CDD" id="cd01213">
    <property type="entry name" value="PTB_tensin"/>
    <property type="match status" value="1"/>
</dbReference>
<dbReference type="InterPro" id="IPR046349">
    <property type="entry name" value="C1-like_sf"/>
</dbReference>
<evidence type="ECO:0000313" key="20">
    <source>
        <dbReference type="Proteomes" id="UP001195483"/>
    </source>
</evidence>
<dbReference type="SUPFAM" id="SSF52799">
    <property type="entry name" value="(Phosphotyrosine protein) phosphatases II"/>
    <property type="match status" value="1"/>
</dbReference>
<accession>A0AAE0S8R4</accession>
<feature type="compositionally biased region" description="Low complexity" evidence="13">
    <location>
        <begin position="1135"/>
        <end position="1148"/>
    </location>
</feature>
<dbReference type="SUPFAM" id="SSF57889">
    <property type="entry name" value="Cysteine-rich domain"/>
    <property type="match status" value="1"/>
</dbReference>
<keyword evidence="7" id="KW-0862">Zinc</keyword>
<dbReference type="EMBL" id="JAEAOA010000534">
    <property type="protein sequence ID" value="KAK3587436.1"/>
    <property type="molecule type" value="Genomic_DNA"/>
</dbReference>
<evidence type="ECO:0000256" key="11">
    <source>
        <dbReference type="ARBA" id="ARBA00023273"/>
    </source>
</evidence>
<dbReference type="SMART" id="SM01326">
    <property type="entry name" value="PTEN_C2"/>
    <property type="match status" value="1"/>
</dbReference>
<dbReference type="Gene3D" id="3.30.505.10">
    <property type="entry name" value="SH2 domain"/>
    <property type="match status" value="1"/>
</dbReference>
<dbReference type="SUPFAM" id="SSF49562">
    <property type="entry name" value="C2 domain (Calcium/lipid-binding domain, CaLB)"/>
    <property type="match status" value="1"/>
</dbReference>
<dbReference type="InterPro" id="IPR035012">
    <property type="entry name" value="Tensin-like_SH2"/>
</dbReference>
<dbReference type="PROSITE" id="PS50001">
    <property type="entry name" value="SH2"/>
    <property type="match status" value="1"/>
</dbReference>
<dbReference type="SMART" id="SM00252">
    <property type="entry name" value="SH2"/>
    <property type="match status" value="1"/>
</dbReference>
<evidence type="ECO:0000259" key="14">
    <source>
        <dbReference type="PROSITE" id="PS50001"/>
    </source>
</evidence>
<dbReference type="CDD" id="cd20826">
    <property type="entry name" value="C1_TNS2-like"/>
    <property type="match status" value="1"/>
</dbReference>
<feature type="compositionally biased region" description="Polar residues" evidence="13">
    <location>
        <begin position="1092"/>
        <end position="1102"/>
    </location>
</feature>
<feature type="region of interest" description="Disordered" evidence="13">
    <location>
        <begin position="515"/>
        <end position="582"/>
    </location>
</feature>
<dbReference type="InterPro" id="IPR029023">
    <property type="entry name" value="Tensin_phosphatase"/>
</dbReference>
<evidence type="ECO:0000256" key="3">
    <source>
        <dbReference type="ARBA" id="ARBA00007881"/>
    </source>
</evidence>
<dbReference type="GO" id="GO:0005925">
    <property type="term" value="C:focal adhesion"/>
    <property type="evidence" value="ECO:0007669"/>
    <property type="project" value="UniProtKB-SubCell"/>
</dbReference>
<feature type="compositionally biased region" description="Basic and acidic residues" evidence="13">
    <location>
        <begin position="932"/>
        <end position="947"/>
    </location>
</feature>
<dbReference type="PROSITE" id="PS51182">
    <property type="entry name" value="C2_TENSIN"/>
    <property type="match status" value="1"/>
</dbReference>
<evidence type="ECO:0000256" key="7">
    <source>
        <dbReference type="ARBA" id="ARBA00022833"/>
    </source>
</evidence>
<dbReference type="SMART" id="SM00462">
    <property type="entry name" value="PTB"/>
    <property type="match status" value="1"/>
</dbReference>
<dbReference type="Pfam" id="PF08416">
    <property type="entry name" value="PTB"/>
    <property type="match status" value="1"/>
</dbReference>
<feature type="compositionally biased region" description="Low complexity" evidence="13">
    <location>
        <begin position="540"/>
        <end position="552"/>
    </location>
</feature>
<evidence type="ECO:0000256" key="12">
    <source>
        <dbReference type="PROSITE-ProRule" id="PRU00191"/>
    </source>
</evidence>
<keyword evidence="20" id="KW-1185">Reference proteome</keyword>
<dbReference type="Gene3D" id="3.30.60.20">
    <property type="match status" value="1"/>
</dbReference>
<dbReference type="PROSITE" id="PS51181">
    <property type="entry name" value="PPASE_TENSIN"/>
    <property type="match status" value="1"/>
</dbReference>
<sequence length="1636" mass="182767">MPPKKRRRLSLRRSWSCLSDDNDNESKESRQINHRFRYYQFQRPRTCFACKQAIWQEGSACQVCRYICHRQCEVKVMTSCVPQLNQDLNNDTLNRNYPRVQPVPGGVSSRSGTMSTLRNMIDRNQDPGGEDVILDLVYITERIISMSFVSETHENTYKSNLKEVTRMLRSKHGDHYLVLNISDKNDDLPKLCPQVVEYGWPDGLAPPLERLCSICKSIDSWMGSVPQNVVVIHCKGGRGRLAVVIAAYMRYTNICASADGALDRFALKRYYDDKLGGISLPSQRRYVNYFAGLLSGAIQINSNPLYLHHILIHGVPNFDTKGGCRPFIKVYQGIKAMFTSGVYNVTDNMQKVCISISPGIPLKGDILIKCYHKKNKAGHREIIWACQFHTCTISHNALVFSKQELDYAVNDPRFPDQGKVEFIFGDNSEEMVTVADFKSDVTVPVDDSSDNLVRWDSYEKFEDGEGKHDLNDNRVTSQEQVRSVKVINLKEHLTGPVDGSLYATINKRKLESGNVVQNGPSQLQNGTSYHTIDTSNFGGSPMSASDSRSYSSRDFNEQGYSTKYSTSATKSNYTTTTSPHSTAKVLDEQTQLDQILSDLLNNQAFVSPKSPPKTGSETRSFKTFDTQMGPDGKVTIQRAEVQYKPEGYREERHFKKTEEKRTYQPVNAFTYTPTSPEMARSFEPIKSPEALKTHTLPYRTDYENKYGESYSAYSTLNGPHSTTSVSDSEQNLSWLQQQQAKLRDKHPDRDAVRTQQEKMIIEELKSAQNRYVTKKSQSEEDERQIMDSYKKSPPPVANGPVSATSPYSYTLSRTHTYSSEKSPSEHWRQQDFAMEPQFSYGTQNYFTESRIDGSKVSNKPPPSPQLQRAITPITVSPPVAPPARSSSKDYMQQQQQQQQRMRSNSGSSWQAQNSSSSSSWATSTQPRPVQRHHSETAYDREQSERLHASRSHSATSPVSPRSLSPAQTYQTYKTVYKTIQHSTDQPDFAQPVSSPPRVSPTTTYMEVKPKQHYITEVYVHRTGGGSNTGTMKSVKSDTDKQDTESKLDELEKSLQAASVSIMASSPWQQSEQFKKSEVRQKMETRTYEVKSEQQYQKQQMSSVPPEPKTVREVEEDRITLRPIGPGVQALEPEGSHTGTLSSHSGTLGRSVTPSFPTSAVASAETLIQAVHEKVRRMSLGSTKDLHGASNRATPPFPVTPRTPYYTTGASSTGSHVTSSENQKMQYQTQQQTSHQYQYQTQQQQYTSSNQQQQYSSTGPHGTLHIDTSPKMISTGHVRSPSSAGSPPSPGSLNTLRQQLHVAHNMSGSAVSPHSVTGQSSPSVYFGLSRRGSLTSLADSEAVHTTPRFVKDTSKFWYKPNITREEAIAILKDKLPGTFVVRDSNSFPGAFGLALKVAQIPPNVQVKPSGDPQADLVRHFLIEPTPKGVRLRGCTNEPVFGTLAALVYQHSITPLALPCKLVLPEADPASDFDHVDAVSVQETSSSASALLAQGAACNVFFLNTVDTESLTGPQAVAQAMKVTFDVDPKPKTTIVHFKVSNQGITLTDNQRKLFFRRHYPVASVTFCGMDPEDRKWKYEDAHGLVKEAKVFGFVARKQMGVSDNECHLFAELDPDQPAAAIVNFVTKVMIGQSKMKS</sequence>
<proteinExistence type="inferred from homology"/>
<evidence type="ECO:0000256" key="8">
    <source>
        <dbReference type="ARBA" id="ARBA00022912"/>
    </source>
</evidence>
<feature type="compositionally biased region" description="Polar residues" evidence="13">
    <location>
        <begin position="951"/>
        <end position="966"/>
    </location>
</feature>
<reference evidence="19" key="1">
    <citation type="journal article" date="2021" name="Genome Biol. Evol.">
        <title>A High-Quality Reference Genome for a Parasitic Bivalve with Doubly Uniparental Inheritance (Bivalvia: Unionida).</title>
        <authorList>
            <person name="Smith C.H."/>
        </authorList>
    </citation>
    <scope>NUCLEOTIDE SEQUENCE</scope>
    <source>
        <strain evidence="19">CHS0354</strain>
    </source>
</reference>
<feature type="region of interest" description="Disordered" evidence="13">
    <location>
        <begin position="1180"/>
        <end position="1293"/>
    </location>
</feature>
<keyword evidence="4" id="KW-0597">Phosphoprotein</keyword>
<keyword evidence="5" id="KW-0479">Metal-binding</keyword>
<protein>
    <recommendedName>
        <fullName evidence="21">Tensin</fullName>
    </recommendedName>
</protein>
<dbReference type="PANTHER" id="PTHR45734:SF10">
    <property type="entry name" value="BLISTERY, ISOFORM A"/>
    <property type="match status" value="1"/>
</dbReference>
<dbReference type="SMART" id="SM00404">
    <property type="entry name" value="PTPc_motif"/>
    <property type="match status" value="1"/>
</dbReference>
<dbReference type="InterPro" id="IPR035892">
    <property type="entry name" value="C2_domain_sf"/>
</dbReference>
<dbReference type="InterPro" id="IPR003595">
    <property type="entry name" value="Tyr_Pase_cat"/>
</dbReference>
<keyword evidence="6" id="KW-0378">Hydrolase</keyword>
<feature type="region of interest" description="Disordered" evidence="13">
    <location>
        <begin position="982"/>
        <end position="1002"/>
    </location>
</feature>
<organism evidence="19 20">
    <name type="scientific">Potamilus streckersoni</name>
    <dbReference type="NCBI Taxonomy" id="2493646"/>
    <lineage>
        <taxon>Eukaryota</taxon>
        <taxon>Metazoa</taxon>
        <taxon>Spiralia</taxon>
        <taxon>Lophotrochozoa</taxon>
        <taxon>Mollusca</taxon>
        <taxon>Bivalvia</taxon>
        <taxon>Autobranchia</taxon>
        <taxon>Heteroconchia</taxon>
        <taxon>Palaeoheterodonta</taxon>
        <taxon>Unionida</taxon>
        <taxon>Unionoidea</taxon>
        <taxon>Unionidae</taxon>
        <taxon>Ambleminae</taxon>
        <taxon>Lampsilini</taxon>
        <taxon>Potamilus</taxon>
    </lineage>
</organism>
<dbReference type="PROSITE" id="PS00479">
    <property type="entry name" value="ZF_DAG_PE_1"/>
    <property type="match status" value="1"/>
</dbReference>
<dbReference type="SUPFAM" id="SSF50729">
    <property type="entry name" value="PH domain-like"/>
    <property type="match status" value="1"/>
</dbReference>
<evidence type="ECO:0000256" key="1">
    <source>
        <dbReference type="ARBA" id="ARBA00004246"/>
    </source>
</evidence>
<dbReference type="InterPro" id="IPR036860">
    <property type="entry name" value="SH2_dom_sf"/>
</dbReference>
<feature type="domain" description="Phosphatase tensin-type" evidence="17">
    <location>
        <begin position="125"/>
        <end position="297"/>
    </location>
</feature>
<reference evidence="19" key="2">
    <citation type="journal article" date="2021" name="Genome Biol. Evol.">
        <title>Developing a high-quality reference genome for a parasitic bivalve with doubly uniparental inheritance (Bivalvia: Unionida).</title>
        <authorList>
            <person name="Smith C.H."/>
        </authorList>
    </citation>
    <scope>NUCLEOTIDE SEQUENCE</scope>
    <source>
        <strain evidence="19">CHS0354</strain>
        <tissue evidence="19">Mantle</tissue>
    </source>
</reference>
<comment type="subcellular location">
    <subcellularLocation>
        <location evidence="1">Cell junction</location>
        <location evidence="1">Focal adhesion</location>
    </subcellularLocation>
    <subcellularLocation>
        <location evidence="2">Cell projection</location>
    </subcellularLocation>
</comment>
<feature type="region of interest" description="Disordered" evidence="13">
    <location>
        <begin position="92"/>
        <end position="113"/>
    </location>
</feature>
<feature type="compositionally biased region" description="Polar residues" evidence="13">
    <location>
        <begin position="613"/>
        <end position="626"/>
    </location>
</feature>
<dbReference type="InterPro" id="IPR002219">
    <property type="entry name" value="PKC_DAG/PE"/>
</dbReference>
<feature type="domain" description="SH2" evidence="14">
    <location>
        <begin position="1356"/>
        <end position="1464"/>
    </location>
</feature>
<dbReference type="CDD" id="cd14508">
    <property type="entry name" value="PTP_tensin"/>
    <property type="match status" value="1"/>
</dbReference>
<dbReference type="PROSITE" id="PS50056">
    <property type="entry name" value="TYR_PHOSPHATASE_2"/>
    <property type="match status" value="1"/>
</dbReference>
<feature type="compositionally biased region" description="Basic and acidic residues" evidence="13">
    <location>
        <begin position="1034"/>
        <end position="1045"/>
    </location>
</feature>
<feature type="compositionally biased region" description="Low complexity" evidence="13">
    <location>
        <begin position="1225"/>
        <end position="1257"/>
    </location>
</feature>
<evidence type="ECO:0000256" key="13">
    <source>
        <dbReference type="SAM" id="MobiDB-lite"/>
    </source>
</evidence>
<dbReference type="InterPro" id="IPR000980">
    <property type="entry name" value="SH2"/>
</dbReference>
<evidence type="ECO:0000256" key="2">
    <source>
        <dbReference type="ARBA" id="ARBA00004316"/>
    </source>
</evidence>
<keyword evidence="10 12" id="KW-0727">SH2 domain</keyword>
<feature type="region of interest" description="Disordered" evidence="13">
    <location>
        <begin position="605"/>
        <end position="630"/>
    </location>
</feature>
<dbReference type="Pfam" id="PF00017">
    <property type="entry name" value="SH2"/>
    <property type="match status" value="1"/>
</dbReference>
<evidence type="ECO:0000259" key="16">
    <source>
        <dbReference type="PROSITE" id="PS50081"/>
    </source>
</evidence>
<dbReference type="Gene3D" id="2.30.29.30">
    <property type="entry name" value="Pleckstrin-homology domain (PH domain)/Phosphotyrosine-binding domain (PTB)"/>
    <property type="match status" value="1"/>
</dbReference>
<dbReference type="InterPro" id="IPR000387">
    <property type="entry name" value="Tyr_Pase_dom"/>
</dbReference>
<dbReference type="GO" id="GO:0004721">
    <property type="term" value="F:phosphoprotein phosphatase activity"/>
    <property type="evidence" value="ECO:0007669"/>
    <property type="project" value="UniProtKB-KW"/>
</dbReference>
<feature type="region of interest" description="Disordered" evidence="13">
    <location>
        <begin position="1021"/>
        <end position="1045"/>
    </location>
</feature>
<evidence type="ECO:0000313" key="19">
    <source>
        <dbReference type="EMBL" id="KAK3587436.1"/>
    </source>
</evidence>
<dbReference type="InterPro" id="IPR011993">
    <property type="entry name" value="PH-like_dom_sf"/>
</dbReference>